<proteinExistence type="predicted"/>
<organism evidence="1 2">
    <name type="scientific">Camellia lanceoleosa</name>
    <dbReference type="NCBI Taxonomy" id="1840588"/>
    <lineage>
        <taxon>Eukaryota</taxon>
        <taxon>Viridiplantae</taxon>
        <taxon>Streptophyta</taxon>
        <taxon>Embryophyta</taxon>
        <taxon>Tracheophyta</taxon>
        <taxon>Spermatophyta</taxon>
        <taxon>Magnoliopsida</taxon>
        <taxon>eudicotyledons</taxon>
        <taxon>Gunneridae</taxon>
        <taxon>Pentapetalae</taxon>
        <taxon>asterids</taxon>
        <taxon>Ericales</taxon>
        <taxon>Theaceae</taxon>
        <taxon>Camellia</taxon>
    </lineage>
</organism>
<dbReference type="EMBL" id="CM045766">
    <property type="protein sequence ID" value="KAI8004393.1"/>
    <property type="molecule type" value="Genomic_DNA"/>
</dbReference>
<dbReference type="Proteomes" id="UP001060215">
    <property type="component" value="Chromosome 9"/>
</dbReference>
<protein>
    <submittedName>
        <fullName evidence="1">Uncharacterized protein</fullName>
    </submittedName>
</protein>
<gene>
    <name evidence="1" type="ORF">LOK49_LG08G01726</name>
</gene>
<keyword evidence="2" id="KW-1185">Reference proteome</keyword>
<evidence type="ECO:0000313" key="2">
    <source>
        <dbReference type="Proteomes" id="UP001060215"/>
    </source>
</evidence>
<evidence type="ECO:0000313" key="1">
    <source>
        <dbReference type="EMBL" id="KAI8004393.1"/>
    </source>
</evidence>
<name>A0ACC0GV29_9ERIC</name>
<accession>A0ACC0GV29</accession>
<comment type="caution">
    <text evidence="1">The sequence shown here is derived from an EMBL/GenBank/DDBJ whole genome shotgun (WGS) entry which is preliminary data.</text>
</comment>
<sequence length="97" mass="11140">MADWEKIIDSIFKKFDQLDERLSRMEAQVTVMKINIDWLIDDNLKHNDIDTEERTPLSSKSESNEDSSEDDSDYALDIFAAADAKSIHVNSTKQSET</sequence>
<reference evidence="1 2" key="1">
    <citation type="journal article" date="2022" name="Plant J.">
        <title>Chromosome-level genome of Camellia lanceoleosa provides a valuable resource for understanding genome evolution and self-incompatibility.</title>
        <authorList>
            <person name="Gong W."/>
            <person name="Xiao S."/>
            <person name="Wang L."/>
            <person name="Liao Z."/>
            <person name="Chang Y."/>
            <person name="Mo W."/>
            <person name="Hu G."/>
            <person name="Li W."/>
            <person name="Zhao G."/>
            <person name="Zhu H."/>
            <person name="Hu X."/>
            <person name="Ji K."/>
            <person name="Xiang X."/>
            <person name="Song Q."/>
            <person name="Yuan D."/>
            <person name="Jin S."/>
            <person name="Zhang L."/>
        </authorList>
    </citation>
    <scope>NUCLEOTIDE SEQUENCE [LARGE SCALE GENOMIC DNA]</scope>
    <source>
        <strain evidence="1">SQ_2022a</strain>
    </source>
</reference>